<keyword evidence="7" id="KW-0378">Hydrolase</keyword>
<dbReference type="Gene3D" id="3.40.50.300">
    <property type="entry name" value="P-loop containing nucleotide triphosphate hydrolases"/>
    <property type="match status" value="1"/>
</dbReference>
<evidence type="ECO:0000256" key="7">
    <source>
        <dbReference type="HAMAP-Rule" id="MF_02040"/>
    </source>
</evidence>
<dbReference type="SUPFAM" id="SSF52540">
    <property type="entry name" value="P-loop containing nucleoside triphosphate hydrolases"/>
    <property type="match status" value="1"/>
</dbReference>
<evidence type="ECO:0000256" key="2">
    <source>
        <dbReference type="ARBA" id="ARBA00022741"/>
    </source>
</evidence>
<dbReference type="GO" id="GO:0016226">
    <property type="term" value="P:iron-sulfur cluster assembly"/>
    <property type="evidence" value="ECO:0007669"/>
    <property type="project" value="InterPro"/>
</dbReference>
<dbReference type="PANTHER" id="PTHR42961:SF2">
    <property type="entry name" value="IRON-SULFUR PROTEIN NUBPL"/>
    <property type="match status" value="1"/>
</dbReference>
<protein>
    <recommendedName>
        <fullName evidence="7">Iron-sulfur cluster carrier protein</fullName>
    </recommendedName>
</protein>
<evidence type="ECO:0000256" key="5">
    <source>
        <dbReference type="ARBA" id="ARBA00023014"/>
    </source>
</evidence>
<dbReference type="GO" id="GO:0016887">
    <property type="term" value="F:ATP hydrolysis activity"/>
    <property type="evidence" value="ECO:0007669"/>
    <property type="project" value="UniProtKB-UniRule"/>
</dbReference>
<dbReference type="OrthoDB" id="9809679at2"/>
<evidence type="ECO:0000256" key="3">
    <source>
        <dbReference type="ARBA" id="ARBA00022840"/>
    </source>
</evidence>
<dbReference type="GO" id="GO:0140663">
    <property type="term" value="F:ATP-dependent FeS chaperone activity"/>
    <property type="evidence" value="ECO:0007669"/>
    <property type="project" value="InterPro"/>
</dbReference>
<dbReference type="GO" id="GO:0051539">
    <property type="term" value="F:4 iron, 4 sulfur cluster binding"/>
    <property type="evidence" value="ECO:0007669"/>
    <property type="project" value="TreeGrafter"/>
</dbReference>
<keyword evidence="2 7" id="KW-0547">Nucleotide-binding</keyword>
<dbReference type="Proteomes" id="UP000292423">
    <property type="component" value="Unassembled WGS sequence"/>
</dbReference>
<feature type="binding site" evidence="7">
    <location>
        <begin position="103"/>
        <end position="110"/>
    </location>
    <ligand>
        <name>ATP</name>
        <dbReference type="ChEBI" id="CHEBI:30616"/>
    </ligand>
</feature>
<proteinExistence type="inferred from homology"/>
<keyword evidence="3 7" id="KW-0067">ATP-binding</keyword>
<keyword evidence="1 7" id="KW-0479">Metal-binding</keyword>
<dbReference type="GO" id="GO:0005829">
    <property type="term" value="C:cytosol"/>
    <property type="evidence" value="ECO:0007669"/>
    <property type="project" value="TreeGrafter"/>
</dbReference>
<evidence type="ECO:0000313" key="8">
    <source>
        <dbReference type="EMBL" id="RZU45324.1"/>
    </source>
</evidence>
<evidence type="ECO:0000256" key="6">
    <source>
        <dbReference type="ARBA" id="ARBA00024036"/>
    </source>
</evidence>
<comment type="function">
    <text evidence="7">Binds and transfers iron-sulfur (Fe-S) clusters to target apoproteins. Can hydrolyze ATP.</text>
</comment>
<dbReference type="GO" id="GO:0005524">
    <property type="term" value="F:ATP binding"/>
    <property type="evidence" value="ECO:0007669"/>
    <property type="project" value="UniProtKB-UniRule"/>
</dbReference>
<dbReference type="NCBIfam" id="NF008669">
    <property type="entry name" value="PRK11670.1"/>
    <property type="match status" value="1"/>
</dbReference>
<dbReference type="RefSeq" id="WP_130413540.1">
    <property type="nucleotide sequence ID" value="NZ_SHKX01000012.1"/>
</dbReference>
<dbReference type="CDD" id="cd02037">
    <property type="entry name" value="Mrp_NBP35"/>
    <property type="match status" value="1"/>
</dbReference>
<reference evidence="8 9" key="1">
    <citation type="submission" date="2019-02" db="EMBL/GenBank/DDBJ databases">
        <title>Genomic Encyclopedia of Type Strains, Phase IV (KMG-IV): sequencing the most valuable type-strain genomes for metagenomic binning, comparative biology and taxonomic classification.</title>
        <authorList>
            <person name="Goeker M."/>
        </authorList>
    </citation>
    <scope>NUCLEOTIDE SEQUENCE [LARGE SCALE GENOMIC DNA]</scope>
    <source>
        <strain evidence="8 9">DSM 105135</strain>
    </source>
</reference>
<dbReference type="InterPro" id="IPR044304">
    <property type="entry name" value="NUBPL-like"/>
</dbReference>
<dbReference type="EMBL" id="SHKX01000012">
    <property type="protein sequence ID" value="RZU45324.1"/>
    <property type="molecule type" value="Genomic_DNA"/>
</dbReference>
<dbReference type="InterPro" id="IPR027417">
    <property type="entry name" value="P-loop_NTPase"/>
</dbReference>
<dbReference type="Pfam" id="PF10609">
    <property type="entry name" value="ParA"/>
    <property type="match status" value="1"/>
</dbReference>
<sequence length="357" mass="38408">MSLSRKHLESALSRQVDPWMGKDLLALTERMDIDGDLVSIQLALPYPFASCAGELRDLLVQTLTDAGAGRVAYDLILKVPRSKPTNNVESAPPIKNVIVVASGKGGVGKSTTAVNIALALAAEGARVGILDADIYGPSIPTMLGLFNQRPEIRNEAFVPLQAYGLQAMSIGFLIDDNNPVVWRGPKVTGALLQLFGQTAWQDLDYLVIDMPPGTGDIQLTLAQRIPVSGAVVVSTPQDIALLDAKKGIEMFRKVNIDVLGVVENMALHVCSNCGHTEAIFGEGGGERIAREYQTELLGQLPLNKSIREQADSGKPTVVAQPDGPLTAHYRHIARRIAVKLAQHEVVPTNRIGFFSPK</sequence>
<dbReference type="InterPro" id="IPR033756">
    <property type="entry name" value="YlxH/NBP35"/>
</dbReference>
<comment type="subunit">
    <text evidence="7">Homodimer.</text>
</comment>
<dbReference type="GO" id="GO:0046872">
    <property type="term" value="F:metal ion binding"/>
    <property type="evidence" value="ECO:0007669"/>
    <property type="project" value="UniProtKB-KW"/>
</dbReference>
<comment type="caution">
    <text evidence="8">The sequence shown here is derived from an EMBL/GenBank/DDBJ whole genome shotgun (WGS) entry which is preliminary data.</text>
</comment>
<organism evidence="8 9">
    <name type="scientific">Fluviicoccus keumensis</name>
    <dbReference type="NCBI Taxonomy" id="1435465"/>
    <lineage>
        <taxon>Bacteria</taxon>
        <taxon>Pseudomonadati</taxon>
        <taxon>Pseudomonadota</taxon>
        <taxon>Gammaproteobacteria</taxon>
        <taxon>Moraxellales</taxon>
        <taxon>Moraxellaceae</taxon>
        <taxon>Fluviicoccus</taxon>
    </lineage>
</organism>
<accession>A0A4Q7Z5M3</accession>
<name>A0A4Q7Z5M3_9GAMM</name>
<gene>
    <name evidence="8" type="ORF">EV700_2143</name>
</gene>
<keyword evidence="4 7" id="KW-0408">Iron</keyword>
<dbReference type="InterPro" id="IPR019591">
    <property type="entry name" value="Mrp/NBP35_ATP-bd"/>
</dbReference>
<evidence type="ECO:0000256" key="1">
    <source>
        <dbReference type="ARBA" id="ARBA00022723"/>
    </source>
</evidence>
<dbReference type="AlphaFoldDB" id="A0A4Q7Z5M3"/>
<evidence type="ECO:0000256" key="4">
    <source>
        <dbReference type="ARBA" id="ARBA00023004"/>
    </source>
</evidence>
<dbReference type="FunFam" id="3.40.50.300:FF:000418">
    <property type="entry name" value="Iron-sulfur cluster carrier protein"/>
    <property type="match status" value="1"/>
</dbReference>
<comment type="similarity">
    <text evidence="6 7">Belongs to the Mrp/NBP35 ATP-binding proteins family.</text>
</comment>
<evidence type="ECO:0000313" key="9">
    <source>
        <dbReference type="Proteomes" id="UP000292423"/>
    </source>
</evidence>
<keyword evidence="5 7" id="KW-0411">Iron-sulfur</keyword>
<dbReference type="PROSITE" id="PS01215">
    <property type="entry name" value="MRP"/>
    <property type="match status" value="1"/>
</dbReference>
<dbReference type="InterPro" id="IPR000808">
    <property type="entry name" value="Mrp-like_CS"/>
</dbReference>
<dbReference type="PANTHER" id="PTHR42961">
    <property type="entry name" value="IRON-SULFUR PROTEIN NUBPL"/>
    <property type="match status" value="1"/>
</dbReference>
<keyword evidence="9" id="KW-1185">Reference proteome</keyword>
<dbReference type="HAMAP" id="MF_02040">
    <property type="entry name" value="Mrp_NBP35"/>
    <property type="match status" value="1"/>
</dbReference>